<feature type="region of interest" description="Disordered" evidence="1">
    <location>
        <begin position="42"/>
        <end position="62"/>
    </location>
</feature>
<dbReference type="AlphaFoldDB" id="A0A8S9U3H0"/>
<proteinExistence type="predicted"/>
<evidence type="ECO:0000256" key="1">
    <source>
        <dbReference type="SAM" id="MobiDB-lite"/>
    </source>
</evidence>
<organism evidence="2 3">
    <name type="scientific">Phytophthora infestans</name>
    <name type="common">Potato late blight agent</name>
    <name type="synonym">Botrytis infestans</name>
    <dbReference type="NCBI Taxonomy" id="4787"/>
    <lineage>
        <taxon>Eukaryota</taxon>
        <taxon>Sar</taxon>
        <taxon>Stramenopiles</taxon>
        <taxon>Oomycota</taxon>
        <taxon>Peronosporomycetes</taxon>
        <taxon>Peronosporales</taxon>
        <taxon>Peronosporaceae</taxon>
        <taxon>Phytophthora</taxon>
    </lineage>
</organism>
<evidence type="ECO:0000313" key="3">
    <source>
        <dbReference type="Proteomes" id="UP000704712"/>
    </source>
</evidence>
<evidence type="ECO:0000313" key="2">
    <source>
        <dbReference type="EMBL" id="KAF4135635.1"/>
    </source>
</evidence>
<name>A0A8S9U3H0_PHYIN</name>
<sequence length="62" mass="7019">MTWTPAMRAAMLQHSYITNSQISALRPLKAITYGYGQARERGVDGKADSSWAQHRLPRWKSA</sequence>
<comment type="caution">
    <text evidence="2">The sequence shown here is derived from an EMBL/GenBank/DDBJ whole genome shotgun (WGS) entry which is preliminary data.</text>
</comment>
<gene>
    <name evidence="2" type="ORF">GN958_ATG15172</name>
</gene>
<protein>
    <submittedName>
        <fullName evidence="2">Uncharacterized protein</fullName>
    </submittedName>
</protein>
<accession>A0A8S9U3H0</accession>
<dbReference type="Proteomes" id="UP000704712">
    <property type="component" value="Unassembled WGS sequence"/>
</dbReference>
<dbReference type="EMBL" id="JAACNO010002094">
    <property type="protein sequence ID" value="KAF4135635.1"/>
    <property type="molecule type" value="Genomic_DNA"/>
</dbReference>
<reference evidence="2" key="1">
    <citation type="submission" date="2020-03" db="EMBL/GenBank/DDBJ databases">
        <title>Hybrid Assembly of Korean Phytophthora infestans isolates.</title>
        <authorList>
            <person name="Prokchorchik M."/>
            <person name="Lee Y."/>
            <person name="Seo J."/>
            <person name="Cho J.-H."/>
            <person name="Park Y.-E."/>
            <person name="Jang D.-C."/>
            <person name="Im J.-S."/>
            <person name="Choi J.-G."/>
            <person name="Park H.-J."/>
            <person name="Lee G.-B."/>
            <person name="Lee Y.-G."/>
            <person name="Hong S.-Y."/>
            <person name="Cho K."/>
            <person name="Sohn K.H."/>
        </authorList>
    </citation>
    <scope>NUCLEOTIDE SEQUENCE</scope>
    <source>
        <strain evidence="2">KR_2_A2</strain>
    </source>
</reference>